<dbReference type="Proteomes" id="UP000622860">
    <property type="component" value="Unassembled WGS sequence"/>
</dbReference>
<evidence type="ECO:0000313" key="1">
    <source>
        <dbReference type="EMBL" id="GGG61065.1"/>
    </source>
</evidence>
<reference evidence="1" key="2">
    <citation type="submission" date="2020-09" db="EMBL/GenBank/DDBJ databases">
        <authorList>
            <person name="Sun Q."/>
            <person name="Zhou Y."/>
        </authorList>
    </citation>
    <scope>NUCLEOTIDE SEQUENCE</scope>
    <source>
        <strain evidence="1">CGMCC 1.12754</strain>
    </source>
</reference>
<keyword evidence="2" id="KW-1185">Reference proteome</keyword>
<proteinExistence type="predicted"/>
<accession>A0A917LVJ4</accession>
<protein>
    <submittedName>
        <fullName evidence="1">Uncharacterized protein</fullName>
    </submittedName>
</protein>
<evidence type="ECO:0000313" key="2">
    <source>
        <dbReference type="Proteomes" id="UP000622860"/>
    </source>
</evidence>
<name>A0A917LVJ4_9BACI</name>
<organism evidence="1 2">
    <name type="scientific">Virgibacillus oceani</name>
    <dbReference type="NCBI Taxonomy" id="1479511"/>
    <lineage>
        <taxon>Bacteria</taxon>
        <taxon>Bacillati</taxon>
        <taxon>Bacillota</taxon>
        <taxon>Bacilli</taxon>
        <taxon>Bacillales</taxon>
        <taxon>Bacillaceae</taxon>
        <taxon>Virgibacillus</taxon>
    </lineage>
</organism>
<dbReference type="RefSeq" id="WP_188453338.1">
    <property type="nucleotide sequence ID" value="NZ_BMFR01000001.1"/>
</dbReference>
<dbReference type="EMBL" id="BMFR01000001">
    <property type="protein sequence ID" value="GGG61065.1"/>
    <property type="molecule type" value="Genomic_DNA"/>
</dbReference>
<comment type="caution">
    <text evidence="1">The sequence shown here is derived from an EMBL/GenBank/DDBJ whole genome shotgun (WGS) entry which is preliminary data.</text>
</comment>
<dbReference type="AlphaFoldDB" id="A0A917LVJ4"/>
<gene>
    <name evidence="1" type="ORF">GCM10011398_00400</name>
</gene>
<reference evidence="1" key="1">
    <citation type="journal article" date="2014" name="Int. J. Syst. Evol. Microbiol.">
        <title>Complete genome sequence of Corynebacterium casei LMG S-19264T (=DSM 44701T), isolated from a smear-ripened cheese.</title>
        <authorList>
            <consortium name="US DOE Joint Genome Institute (JGI-PGF)"/>
            <person name="Walter F."/>
            <person name="Albersmeier A."/>
            <person name="Kalinowski J."/>
            <person name="Ruckert C."/>
        </authorList>
    </citation>
    <scope>NUCLEOTIDE SEQUENCE</scope>
    <source>
        <strain evidence="1">CGMCC 1.12754</strain>
    </source>
</reference>
<sequence>MNKNFLKTYEVKGENVQLYDYEIQALVFLHHQKMVTAEQFLEHLVGFHKAKLDFKSYDKRLTYLWHSHLVEVGEIGERYVVLLSQEGESLLKRATDKAVMSYSAPLNTIEQINNHLHIQQIIIGYFNLVRNRFDHVYQPGLPERVRKEYLSLPLFVGGNLTFHPVWNSKLNIGQHWILGRKYNGNTKDKFIHFLVISNDQDADQFLEPYIELQEQNEHEDHNVIFIHFADIKAYDLKELDSYERNSYKKSIEQTIDMTFSQLIKKDLLPY</sequence>